<accession>A0A1N7LJ03</accession>
<evidence type="ECO:0000256" key="1">
    <source>
        <dbReference type="ARBA" id="ARBA00001933"/>
    </source>
</evidence>
<evidence type="ECO:0000259" key="7">
    <source>
        <dbReference type="Pfam" id="PF00155"/>
    </source>
</evidence>
<dbReference type="PRINTS" id="PR00753">
    <property type="entry name" value="ACCSYNTHASE"/>
</dbReference>
<dbReference type="InterPro" id="IPR015424">
    <property type="entry name" value="PyrdxlP-dep_Trfase"/>
</dbReference>
<reference evidence="9" key="1">
    <citation type="submission" date="2017-01" db="EMBL/GenBank/DDBJ databases">
        <authorList>
            <person name="Varghese N."/>
            <person name="Submissions S."/>
        </authorList>
    </citation>
    <scope>NUCLEOTIDE SEQUENCE [LARGE SCALE GENOMIC DNA]</scope>
    <source>
        <strain evidence="9">DSM 16176</strain>
    </source>
</reference>
<evidence type="ECO:0000313" key="8">
    <source>
        <dbReference type="EMBL" id="SIS73825.1"/>
    </source>
</evidence>
<dbReference type="InterPro" id="IPR015421">
    <property type="entry name" value="PyrdxlP-dep_Trfase_major"/>
</dbReference>
<dbReference type="InterPro" id="IPR004838">
    <property type="entry name" value="NHTrfase_class1_PyrdxlP-BS"/>
</dbReference>
<dbReference type="GO" id="GO:0008483">
    <property type="term" value="F:transaminase activity"/>
    <property type="evidence" value="ECO:0007669"/>
    <property type="project" value="UniProtKB-KW"/>
</dbReference>
<dbReference type="PROSITE" id="PS00105">
    <property type="entry name" value="AA_TRANSFER_CLASS_1"/>
    <property type="match status" value="1"/>
</dbReference>
<organism evidence="8 9">
    <name type="scientific">Alicyclobacillus vulcanalis</name>
    <dbReference type="NCBI Taxonomy" id="252246"/>
    <lineage>
        <taxon>Bacteria</taxon>
        <taxon>Bacillati</taxon>
        <taxon>Bacillota</taxon>
        <taxon>Bacilli</taxon>
        <taxon>Bacillales</taxon>
        <taxon>Alicyclobacillaceae</taxon>
        <taxon>Alicyclobacillus</taxon>
    </lineage>
</organism>
<evidence type="ECO:0000256" key="4">
    <source>
        <dbReference type="ARBA" id="ARBA00022679"/>
    </source>
</evidence>
<keyword evidence="4 6" id="KW-0808">Transferase</keyword>
<dbReference type="STRING" id="252246.SAMN05421799_103178"/>
<dbReference type="InterPro" id="IPR004839">
    <property type="entry name" value="Aminotransferase_I/II_large"/>
</dbReference>
<dbReference type="CDD" id="cd00609">
    <property type="entry name" value="AAT_like"/>
    <property type="match status" value="1"/>
</dbReference>
<dbReference type="GO" id="GO:0030170">
    <property type="term" value="F:pyridoxal phosphate binding"/>
    <property type="evidence" value="ECO:0007669"/>
    <property type="project" value="InterPro"/>
</dbReference>
<dbReference type="SUPFAM" id="SSF53383">
    <property type="entry name" value="PLP-dependent transferases"/>
    <property type="match status" value="1"/>
</dbReference>
<proteinExistence type="inferred from homology"/>
<dbReference type="EC" id="2.6.1.-" evidence="6"/>
<dbReference type="FunFam" id="3.40.640.10:FF:000033">
    <property type="entry name" value="Aspartate aminotransferase"/>
    <property type="match status" value="1"/>
</dbReference>
<name>A0A1N7LJ03_9BACL</name>
<dbReference type="PANTHER" id="PTHR46383">
    <property type="entry name" value="ASPARTATE AMINOTRANSFERASE"/>
    <property type="match status" value="1"/>
</dbReference>
<dbReference type="GO" id="GO:0006520">
    <property type="term" value="P:amino acid metabolic process"/>
    <property type="evidence" value="ECO:0007669"/>
    <property type="project" value="InterPro"/>
</dbReference>
<dbReference type="PANTHER" id="PTHR46383:SF4">
    <property type="entry name" value="AMINOTRANSFERASE"/>
    <property type="match status" value="1"/>
</dbReference>
<dbReference type="Pfam" id="PF00155">
    <property type="entry name" value="Aminotran_1_2"/>
    <property type="match status" value="1"/>
</dbReference>
<evidence type="ECO:0000256" key="5">
    <source>
        <dbReference type="ARBA" id="ARBA00022898"/>
    </source>
</evidence>
<gene>
    <name evidence="8" type="ORF">SAMN05421799_103178</name>
</gene>
<dbReference type="Gene3D" id="3.40.640.10">
    <property type="entry name" value="Type I PLP-dependent aspartate aminotransferase-like (Major domain)"/>
    <property type="match status" value="1"/>
</dbReference>
<keyword evidence="3 6" id="KW-0032">Aminotransferase</keyword>
<dbReference type="AlphaFoldDB" id="A0A1N7LJ03"/>
<dbReference type="InterPro" id="IPR050596">
    <property type="entry name" value="AspAT/PAT-like"/>
</dbReference>
<protein>
    <recommendedName>
        <fullName evidence="6">Aminotransferase</fullName>
        <ecNumber evidence="6">2.6.1.-</ecNumber>
    </recommendedName>
</protein>
<comment type="similarity">
    <text evidence="2 6">Belongs to the class-I pyridoxal-phosphate-dependent aminotransferase family.</text>
</comment>
<feature type="domain" description="Aminotransferase class I/classII large" evidence="7">
    <location>
        <begin position="47"/>
        <end position="394"/>
    </location>
</feature>
<evidence type="ECO:0000313" key="9">
    <source>
        <dbReference type="Proteomes" id="UP000186156"/>
    </source>
</evidence>
<sequence>MLKRYDGAGKVSIKGAIFMQELSARTRQLAFASMRRFADLVADEPDAIFLTIGQPHFPTPAHIAEAAKRAIDEGFTSYTPNRGILPLREAASAYYERFTGYRYDPGSEVLVTVGTTHAIDIAMRALLEPGDEVVIPAPAYPGYEGAVRLAHGTPVFVDTRSTGFLLTPDALREAITPRTKLLILASPANPTGSVYSEQQLSDLASVCVERDLYVLSDEIYAELQFAGSPVSISQMPGMRERTLVLHGLSKSHSMTGWRIGFAFAPAPIAAEMAKAAQFSVSCPSSISQMAALEALTRGQEDSRPMREAYRANRDLAVRALRDMQVPVEAPSGAFYVFPALPKALGMTSDAFCEALAREAHVALVSGMCFTSYGEGYVRISLACSEQTLREALARMANFVERRRQHRAPHGA</sequence>
<dbReference type="EMBL" id="FTOO01000003">
    <property type="protein sequence ID" value="SIS73825.1"/>
    <property type="molecule type" value="Genomic_DNA"/>
</dbReference>
<evidence type="ECO:0000256" key="2">
    <source>
        <dbReference type="ARBA" id="ARBA00007441"/>
    </source>
</evidence>
<dbReference type="Proteomes" id="UP000186156">
    <property type="component" value="Unassembled WGS sequence"/>
</dbReference>
<dbReference type="Gene3D" id="3.90.1150.10">
    <property type="entry name" value="Aspartate Aminotransferase, domain 1"/>
    <property type="match status" value="1"/>
</dbReference>
<keyword evidence="5" id="KW-0663">Pyridoxal phosphate</keyword>
<keyword evidence="9" id="KW-1185">Reference proteome</keyword>
<evidence type="ECO:0000256" key="6">
    <source>
        <dbReference type="RuleBase" id="RU000481"/>
    </source>
</evidence>
<comment type="cofactor">
    <cofactor evidence="1 6">
        <name>pyridoxal 5'-phosphate</name>
        <dbReference type="ChEBI" id="CHEBI:597326"/>
    </cofactor>
</comment>
<evidence type="ECO:0000256" key="3">
    <source>
        <dbReference type="ARBA" id="ARBA00022576"/>
    </source>
</evidence>
<dbReference type="InterPro" id="IPR015422">
    <property type="entry name" value="PyrdxlP-dep_Trfase_small"/>
</dbReference>